<dbReference type="Proteomes" id="UP001500393">
    <property type="component" value="Unassembled WGS sequence"/>
</dbReference>
<gene>
    <name evidence="2" type="ORF">GCM10009789_83490</name>
</gene>
<evidence type="ECO:0000313" key="3">
    <source>
        <dbReference type="Proteomes" id="UP001500393"/>
    </source>
</evidence>
<evidence type="ECO:0000256" key="1">
    <source>
        <dbReference type="SAM" id="MobiDB-lite"/>
    </source>
</evidence>
<organism evidence="2 3">
    <name type="scientific">Kribbella sancticallisti</name>
    <dbReference type="NCBI Taxonomy" id="460087"/>
    <lineage>
        <taxon>Bacteria</taxon>
        <taxon>Bacillati</taxon>
        <taxon>Actinomycetota</taxon>
        <taxon>Actinomycetes</taxon>
        <taxon>Propionibacteriales</taxon>
        <taxon>Kribbellaceae</taxon>
        <taxon>Kribbella</taxon>
    </lineage>
</organism>
<sequence>MRTIVVAPPAVRQIQVWFGKHAFIDHLEPDPVEAAVYEAAMRRQFASCRVTNTPYSAAPSGETPAGGPSRP</sequence>
<proteinExistence type="predicted"/>
<name>A0ABN2ESW0_9ACTN</name>
<comment type="caution">
    <text evidence="2">The sequence shown here is derived from an EMBL/GenBank/DDBJ whole genome shotgun (WGS) entry which is preliminary data.</text>
</comment>
<keyword evidence="3" id="KW-1185">Reference proteome</keyword>
<feature type="region of interest" description="Disordered" evidence="1">
    <location>
        <begin position="52"/>
        <end position="71"/>
    </location>
</feature>
<accession>A0ABN2ESW0</accession>
<dbReference type="RefSeq" id="WP_344222322.1">
    <property type="nucleotide sequence ID" value="NZ_BAAAOS010000066.1"/>
</dbReference>
<dbReference type="EMBL" id="BAAAOS010000066">
    <property type="protein sequence ID" value="GAA1616779.1"/>
    <property type="molecule type" value="Genomic_DNA"/>
</dbReference>
<evidence type="ECO:0000313" key="2">
    <source>
        <dbReference type="EMBL" id="GAA1616779.1"/>
    </source>
</evidence>
<reference evidence="2 3" key="1">
    <citation type="journal article" date="2019" name="Int. J. Syst. Evol. Microbiol.">
        <title>The Global Catalogue of Microorganisms (GCM) 10K type strain sequencing project: providing services to taxonomists for standard genome sequencing and annotation.</title>
        <authorList>
            <consortium name="The Broad Institute Genomics Platform"/>
            <consortium name="The Broad Institute Genome Sequencing Center for Infectious Disease"/>
            <person name="Wu L."/>
            <person name="Ma J."/>
        </authorList>
    </citation>
    <scope>NUCLEOTIDE SEQUENCE [LARGE SCALE GENOMIC DNA]</scope>
    <source>
        <strain evidence="2 3">JCM 14969</strain>
    </source>
</reference>
<protein>
    <submittedName>
        <fullName evidence="2">Uncharacterized protein</fullName>
    </submittedName>
</protein>